<dbReference type="EMBL" id="JANSHE010005093">
    <property type="protein sequence ID" value="KAJ2972744.1"/>
    <property type="molecule type" value="Genomic_DNA"/>
</dbReference>
<evidence type="ECO:0000313" key="2">
    <source>
        <dbReference type="Proteomes" id="UP001144978"/>
    </source>
</evidence>
<evidence type="ECO:0000313" key="1">
    <source>
        <dbReference type="EMBL" id="KAJ2972744.1"/>
    </source>
</evidence>
<reference evidence="1" key="1">
    <citation type="submission" date="2022-08" db="EMBL/GenBank/DDBJ databases">
        <title>Genome Sequence of Pycnoporus sanguineus.</title>
        <authorList>
            <person name="Buettner E."/>
        </authorList>
    </citation>
    <scope>NUCLEOTIDE SEQUENCE</scope>
    <source>
        <strain evidence="1">CG-C14</strain>
    </source>
</reference>
<organism evidence="1 2">
    <name type="scientific">Trametes sanguinea</name>
    <dbReference type="NCBI Taxonomy" id="158606"/>
    <lineage>
        <taxon>Eukaryota</taxon>
        <taxon>Fungi</taxon>
        <taxon>Dikarya</taxon>
        <taxon>Basidiomycota</taxon>
        <taxon>Agaricomycotina</taxon>
        <taxon>Agaricomycetes</taxon>
        <taxon>Polyporales</taxon>
        <taxon>Polyporaceae</taxon>
        <taxon>Trametes</taxon>
    </lineage>
</organism>
<keyword evidence="2" id="KW-1185">Reference proteome</keyword>
<proteinExistence type="predicted"/>
<dbReference type="Proteomes" id="UP001144978">
    <property type="component" value="Unassembled WGS sequence"/>
</dbReference>
<name>A0ACC1N2R5_9APHY</name>
<gene>
    <name evidence="1" type="ORF">NUW54_g12200</name>
</gene>
<accession>A0ACC1N2R5</accession>
<protein>
    <submittedName>
        <fullName evidence="1">Uncharacterized protein</fullName>
    </submittedName>
</protein>
<comment type="caution">
    <text evidence="1">The sequence shown here is derived from an EMBL/GenBank/DDBJ whole genome shotgun (WGS) entry which is preliminary data.</text>
</comment>
<sequence>MRAPLYPNPSSHGHSALLRFSNSSILSAFWSVSAMSSSPFSRQCRRNASTWNAHAGFPLARRTSCFSRSTSSSRPCSASSASSRHSLLAQDDGEHAVLERVVLEDVREARRDDAHDAEVLPVDTEEEPISITPESNLQNGYTHNAQGACSRELPHPKLCLSHTKIFACVYGSRLSTKSVGVPSAFQRKFANSASFRPVRFSTLRNRAGMIMSVSMFSTCSGAAMPFSTLNGATFDGGKEPRDGTSPLLWSFLLLNPDC</sequence>